<accession>A0AAV8Q947</accession>
<name>A0AAV8Q947_ENSVE</name>
<dbReference type="Pfam" id="PF04520">
    <property type="entry name" value="Senescence_reg"/>
    <property type="match status" value="1"/>
</dbReference>
<gene>
    <name evidence="2" type="ORF">OPV22_028623</name>
</gene>
<keyword evidence="3" id="KW-1185">Reference proteome</keyword>
<dbReference type="Proteomes" id="UP001222027">
    <property type="component" value="Unassembled WGS sequence"/>
</dbReference>
<proteinExistence type="inferred from homology"/>
<organism evidence="2 3">
    <name type="scientific">Ensete ventricosum</name>
    <name type="common">Abyssinian banana</name>
    <name type="synonym">Musa ensete</name>
    <dbReference type="NCBI Taxonomy" id="4639"/>
    <lineage>
        <taxon>Eukaryota</taxon>
        <taxon>Viridiplantae</taxon>
        <taxon>Streptophyta</taxon>
        <taxon>Embryophyta</taxon>
        <taxon>Tracheophyta</taxon>
        <taxon>Spermatophyta</taxon>
        <taxon>Magnoliopsida</taxon>
        <taxon>Liliopsida</taxon>
        <taxon>Zingiberales</taxon>
        <taxon>Musaceae</taxon>
        <taxon>Ensete</taxon>
    </lineage>
</organism>
<dbReference type="PANTHER" id="PTHR33083">
    <property type="entry name" value="EXPRESSED PROTEIN"/>
    <property type="match status" value="1"/>
</dbReference>
<dbReference type="EMBL" id="JAQQAF010000008">
    <property type="protein sequence ID" value="KAJ8466071.1"/>
    <property type="molecule type" value="Genomic_DNA"/>
</dbReference>
<comment type="similarity">
    <text evidence="1">Belongs to the senescence regulator S40 family.</text>
</comment>
<sequence length="170" mass="18780">MATARRHAPDRLLGCTHEGRVTGGDFPDLAEDEVFWSSDYGSAAGESSWRRSDSNRARPWAARTEGGLSLAFEDRRMPRRRAASAASAPLEVPVWPKFLQDEPAASVVLFDREVEEETGEGGWMPPHEYLAREKGRGVATSVLEGAGRTLKGRDMSRVRDAVWSRTGFFG</sequence>
<dbReference type="PANTHER" id="PTHR33083:SF93">
    <property type="entry name" value="OS07G0516300 PROTEIN"/>
    <property type="match status" value="1"/>
</dbReference>
<evidence type="ECO:0000313" key="2">
    <source>
        <dbReference type="EMBL" id="KAJ8466071.1"/>
    </source>
</evidence>
<evidence type="ECO:0000313" key="3">
    <source>
        <dbReference type="Proteomes" id="UP001222027"/>
    </source>
</evidence>
<protein>
    <submittedName>
        <fullName evidence="2">Uncharacterized protein</fullName>
    </submittedName>
</protein>
<dbReference type="AlphaFoldDB" id="A0AAV8Q947"/>
<reference evidence="2 3" key="1">
    <citation type="submission" date="2022-12" db="EMBL/GenBank/DDBJ databases">
        <title>Chromosome-scale assembly of the Ensete ventricosum genome.</title>
        <authorList>
            <person name="Dussert Y."/>
            <person name="Stocks J."/>
            <person name="Wendawek A."/>
            <person name="Woldeyes F."/>
            <person name="Nichols R.A."/>
            <person name="Borrell J.S."/>
        </authorList>
    </citation>
    <scope>NUCLEOTIDE SEQUENCE [LARGE SCALE GENOMIC DNA]</scope>
    <source>
        <strain evidence="3">cv. Maze</strain>
        <tissue evidence="2">Seeds</tissue>
    </source>
</reference>
<dbReference type="InterPro" id="IPR007608">
    <property type="entry name" value="Senescence_reg_S40"/>
</dbReference>
<comment type="caution">
    <text evidence="2">The sequence shown here is derived from an EMBL/GenBank/DDBJ whole genome shotgun (WGS) entry which is preliminary data.</text>
</comment>
<dbReference type="GO" id="GO:0010150">
    <property type="term" value="P:leaf senescence"/>
    <property type="evidence" value="ECO:0007669"/>
    <property type="project" value="UniProtKB-ARBA"/>
</dbReference>
<evidence type="ECO:0000256" key="1">
    <source>
        <dbReference type="ARBA" id="ARBA00034773"/>
    </source>
</evidence>